<dbReference type="Proteomes" id="UP000290870">
    <property type="component" value="Unassembled WGS sequence"/>
</dbReference>
<comment type="caution">
    <text evidence="1">The sequence shown here is derived from an EMBL/GenBank/DDBJ whole genome shotgun (WGS) entry which is preliminary data.</text>
</comment>
<protein>
    <submittedName>
        <fullName evidence="1">Uncharacterized protein</fullName>
    </submittedName>
</protein>
<dbReference type="RefSeq" id="WP_128986217.1">
    <property type="nucleotide sequence ID" value="NZ_PDJZ01000004.1"/>
</dbReference>
<gene>
    <name evidence="1" type="ORF">CRU90_05205</name>
</gene>
<sequence>MLSVELESLGLMLSVNGNSLYIGNEKDEGVYIDDIRSLESFEAYKRVLELEQELRGSITELKELCLNELRNDNGVKGVIDEAKEVA</sequence>
<accession>A0A4V1LVN9</accession>
<reference evidence="1 2" key="1">
    <citation type="submission" date="2017-10" db="EMBL/GenBank/DDBJ databases">
        <title>Genomics of the genus Arcobacter.</title>
        <authorList>
            <person name="Perez-Cataluna A."/>
            <person name="Figueras M.J."/>
        </authorList>
    </citation>
    <scope>NUCLEOTIDE SEQUENCE [LARGE SCALE GENOMIC DNA]</scope>
    <source>
        <strain evidence="1 2">F26</strain>
    </source>
</reference>
<dbReference type="AlphaFoldDB" id="A0A4V1LVN9"/>
<evidence type="ECO:0000313" key="1">
    <source>
        <dbReference type="EMBL" id="RXJ84755.1"/>
    </source>
</evidence>
<proteinExistence type="predicted"/>
<name>A0A4V1LVN9_9BACT</name>
<dbReference type="OrthoDB" id="9931572at2"/>
<dbReference type="EMBL" id="PDJZ01000004">
    <property type="protein sequence ID" value="RXJ84755.1"/>
    <property type="molecule type" value="Genomic_DNA"/>
</dbReference>
<organism evidence="1 2">
    <name type="scientific">Arcobacter cloacae</name>
    <dbReference type="NCBI Taxonomy" id="1054034"/>
    <lineage>
        <taxon>Bacteria</taxon>
        <taxon>Pseudomonadati</taxon>
        <taxon>Campylobacterota</taxon>
        <taxon>Epsilonproteobacteria</taxon>
        <taxon>Campylobacterales</taxon>
        <taxon>Arcobacteraceae</taxon>
        <taxon>Arcobacter</taxon>
    </lineage>
</organism>
<evidence type="ECO:0000313" key="2">
    <source>
        <dbReference type="Proteomes" id="UP000290870"/>
    </source>
</evidence>